<comment type="caution">
    <text evidence="1">The sequence shown here is derived from an EMBL/GenBank/DDBJ whole genome shotgun (WGS) entry which is preliminary data.</text>
</comment>
<reference evidence="1 2" key="1">
    <citation type="submission" date="2023-08" db="EMBL/GenBank/DDBJ databases">
        <title>A Necator americanus chromosomal reference genome.</title>
        <authorList>
            <person name="Ilik V."/>
            <person name="Petrzelkova K.J."/>
            <person name="Pardy F."/>
            <person name="Fuh T."/>
            <person name="Niatou-Singa F.S."/>
            <person name="Gouil Q."/>
            <person name="Baker L."/>
            <person name="Ritchie M.E."/>
            <person name="Jex A.R."/>
            <person name="Gazzola D."/>
            <person name="Li H."/>
            <person name="Toshio Fujiwara R."/>
            <person name="Zhan B."/>
            <person name="Aroian R.V."/>
            <person name="Pafco B."/>
            <person name="Schwarz E.M."/>
        </authorList>
    </citation>
    <scope>NUCLEOTIDE SEQUENCE [LARGE SCALE GENOMIC DNA]</scope>
    <source>
        <strain evidence="1 2">Aroian</strain>
        <tissue evidence="1">Whole animal</tissue>
    </source>
</reference>
<organism evidence="1 2">
    <name type="scientific">Necator americanus</name>
    <name type="common">Human hookworm</name>
    <dbReference type="NCBI Taxonomy" id="51031"/>
    <lineage>
        <taxon>Eukaryota</taxon>
        <taxon>Metazoa</taxon>
        <taxon>Ecdysozoa</taxon>
        <taxon>Nematoda</taxon>
        <taxon>Chromadorea</taxon>
        <taxon>Rhabditida</taxon>
        <taxon>Rhabditina</taxon>
        <taxon>Rhabditomorpha</taxon>
        <taxon>Strongyloidea</taxon>
        <taxon>Ancylostomatidae</taxon>
        <taxon>Bunostominae</taxon>
        <taxon>Necator</taxon>
    </lineage>
</organism>
<dbReference type="EMBL" id="JAVFWL010000006">
    <property type="protein sequence ID" value="KAK6764611.1"/>
    <property type="molecule type" value="Genomic_DNA"/>
</dbReference>
<sequence length="160" mass="18204">MVSHSSPNKRDTSSLSPIGNIMGLTEHTMVRRLPAHLKGVAKAVFDSITNLEKQDWRCAVSKLQQHFSTEHHLDLAREKLMDMKMDPSESPIVFSNRIRRNILDAYPNNDYKEKCDFLQTAIFTNGLLSTIKQKLKLLGPFPSDYNQLLTSGTYLQPNKS</sequence>
<name>A0ABR1ERT7_NECAM</name>
<gene>
    <name evidence="1" type="primary">Necator_chrX.g24966</name>
    <name evidence="1" type="ORF">RB195_024801</name>
</gene>
<accession>A0ABR1ERT7</accession>
<dbReference type="Proteomes" id="UP001303046">
    <property type="component" value="Unassembled WGS sequence"/>
</dbReference>
<proteinExistence type="predicted"/>
<evidence type="ECO:0000313" key="1">
    <source>
        <dbReference type="EMBL" id="KAK6764611.1"/>
    </source>
</evidence>
<evidence type="ECO:0000313" key="2">
    <source>
        <dbReference type="Proteomes" id="UP001303046"/>
    </source>
</evidence>
<evidence type="ECO:0008006" key="3">
    <source>
        <dbReference type="Google" id="ProtNLM"/>
    </source>
</evidence>
<protein>
    <recommendedName>
        <fullName evidence="3">Retrotransposon gag domain-containing protein</fullName>
    </recommendedName>
</protein>
<keyword evidence="2" id="KW-1185">Reference proteome</keyword>